<dbReference type="Gene3D" id="2.160.20.10">
    <property type="entry name" value="Single-stranded right-handed beta-helix, Pectin lyase-like"/>
    <property type="match status" value="1"/>
</dbReference>
<dbReference type="AlphaFoldDB" id="F0S4Y3"/>
<dbReference type="InterPro" id="IPR039513">
    <property type="entry name" value="PL-6"/>
</dbReference>
<accession>F0S4Y3</accession>
<reference evidence="2 3" key="1">
    <citation type="journal article" date="2011" name="Stand. Genomic Sci.">
        <title>Complete genome sequence of the gliding, heparinolytic Pedobacter saltans type strain (113).</title>
        <authorList>
            <person name="Liolios K."/>
            <person name="Sikorski J."/>
            <person name="Lu M."/>
            <person name="Nolan M."/>
            <person name="Lapidus A."/>
            <person name="Lucas S."/>
            <person name="Hammon N."/>
            <person name="Deshpande S."/>
            <person name="Cheng J.F."/>
            <person name="Tapia R."/>
            <person name="Han C."/>
            <person name="Goodwin L."/>
            <person name="Pitluck S."/>
            <person name="Huntemann M."/>
            <person name="Ivanova N."/>
            <person name="Pagani I."/>
            <person name="Mavromatis K."/>
            <person name="Ovchinikova G."/>
            <person name="Pati A."/>
            <person name="Chen A."/>
            <person name="Palaniappan K."/>
            <person name="Land M."/>
            <person name="Hauser L."/>
            <person name="Brambilla E.M."/>
            <person name="Kotsyurbenko O."/>
            <person name="Rohde M."/>
            <person name="Tindall B.J."/>
            <person name="Abt B."/>
            <person name="Goker M."/>
            <person name="Detter J.C."/>
            <person name="Woyke T."/>
            <person name="Bristow J."/>
            <person name="Eisen J.A."/>
            <person name="Markowitz V."/>
            <person name="Hugenholtz P."/>
            <person name="Klenk H.P."/>
            <person name="Kyrpides N.C."/>
        </authorList>
    </citation>
    <scope>NUCLEOTIDE SEQUENCE [LARGE SCALE GENOMIC DNA]</scope>
    <source>
        <strain evidence="3">ATCC 51119 / DSM 12145 / JCM 21818 / LMG 10337 / NBRC 100064 / NCIMB 13643</strain>
    </source>
</reference>
<evidence type="ECO:0000256" key="1">
    <source>
        <dbReference type="SAM" id="SignalP"/>
    </source>
</evidence>
<dbReference type="CDD" id="cd14251">
    <property type="entry name" value="PL-6"/>
    <property type="match status" value="1"/>
</dbReference>
<dbReference type="KEGG" id="psn:Pedsa_3628"/>
<dbReference type="STRING" id="762903.Pedsa_3628"/>
<dbReference type="Proteomes" id="UP000000310">
    <property type="component" value="Chromosome"/>
</dbReference>
<dbReference type="SMART" id="SM00710">
    <property type="entry name" value="PbH1"/>
    <property type="match status" value="5"/>
</dbReference>
<keyword evidence="4" id="KW-0002">3D-structure</keyword>
<evidence type="ECO:0000313" key="2">
    <source>
        <dbReference type="EMBL" id="ADY54157.1"/>
    </source>
</evidence>
<dbReference type="InterPro" id="IPR006626">
    <property type="entry name" value="PbH1"/>
</dbReference>
<reference evidence="3" key="2">
    <citation type="submission" date="2011-02" db="EMBL/GenBank/DDBJ databases">
        <title>The complete genome of Pedobacter saltans DSM 12145.</title>
        <authorList>
            <consortium name="US DOE Joint Genome Institute (JGI-PGF)"/>
            <person name="Lucas S."/>
            <person name="Copeland A."/>
            <person name="Lapidus A."/>
            <person name="Bruce D."/>
            <person name="Goodwin L."/>
            <person name="Pitluck S."/>
            <person name="Kyrpides N."/>
            <person name="Mavromatis K."/>
            <person name="Pagani I."/>
            <person name="Ivanova N."/>
            <person name="Ovchinnikova G."/>
            <person name="Lu M."/>
            <person name="Detter J.C."/>
            <person name="Han C."/>
            <person name="Land M."/>
            <person name="Hauser L."/>
            <person name="Markowitz V."/>
            <person name="Cheng J.-F."/>
            <person name="Hugenholtz P."/>
            <person name="Woyke T."/>
            <person name="Wu D."/>
            <person name="Tindall B."/>
            <person name="Pomrenke H.G."/>
            <person name="Brambilla E."/>
            <person name="Klenk H.-P."/>
            <person name="Eisen J.A."/>
        </authorList>
    </citation>
    <scope>NUCLEOTIDE SEQUENCE [LARGE SCALE GENOMIC DNA]</scope>
    <source>
        <strain evidence="3">ATCC 51119 / DSM 12145 / JCM 21818 / LMG 10337 / NBRC 100064 / NCIMB 13643</strain>
    </source>
</reference>
<dbReference type="GO" id="GO:0045135">
    <property type="term" value="F:poly(beta-D-mannuronate) lyase activity"/>
    <property type="evidence" value="ECO:0007669"/>
    <property type="project" value="UniProtKB-EC"/>
</dbReference>
<dbReference type="HOGENOM" id="CLU_574737_0_0_10"/>
<feature type="chain" id="PRO_5003255909" evidence="1">
    <location>
        <begin position="20"/>
        <end position="475"/>
    </location>
</feature>
<keyword evidence="1" id="KW-0732">Signal</keyword>
<sequence length="475" mass="51982">MKTGKLLAILFFLTSGVVAKNIQVKNASELNKAIGSAVAGDAILMQPGEWKDVKILFNSKASKAKPITLKADQAGKVMLSGESSLSFDAPYLVVEGLLFKDGSLKKGSVIQFNSDYCKLENTAIVDFNPSQKSTGYYWVLFRGNNNLMQYCSFKGKNNMQPLVGNDQDNSRYNTVQYCYFKDIPYTPDNGREIFRIWGYGRSEETGDDGAFFTIKNNLFERAHGEGMEIISLKSNRNKVIGNTVISTKGGIVGRSGNFNTIEENFIFGENEKGSYGIRLAGQGHHVVNNYVRDVDGDGLILICGEYIEKALTDKYEPILRAGTPLGRVPRYGHVKDGLYVNNTFLNVGGAGINIGGSYNGNPGADQRMLLPENNTITHNIISTKSGKNAIQATSPSQNPILANFKFKSNILGSNLVYDNGAEPDSGVKETPITINGKEYKIPFASKKDTLITSKPGVRIKNKPLSSKEVGVKWSI</sequence>
<protein>
    <submittedName>
        <fullName evidence="2">Poly(Beta-D-mannuronate) lyase</fullName>
        <ecNumber evidence="2">4.2.2.3</ecNumber>
    </submittedName>
</protein>
<gene>
    <name evidence="2" type="ordered locus">Pedsa_3628</name>
</gene>
<dbReference type="Pfam" id="PF14592">
    <property type="entry name" value="Chondroitinas_B"/>
    <property type="match status" value="1"/>
</dbReference>
<dbReference type="EC" id="4.2.2.3" evidence="2"/>
<dbReference type="eggNOG" id="COG3420">
    <property type="taxonomic scope" value="Bacteria"/>
</dbReference>
<dbReference type="SUPFAM" id="SSF51126">
    <property type="entry name" value="Pectin lyase-like"/>
    <property type="match status" value="1"/>
</dbReference>
<dbReference type="PDB" id="7O79">
    <property type="method" value="X-ray"/>
    <property type="resolution" value="1.93 A"/>
    <property type="chains" value="A=21-475"/>
</dbReference>
<keyword evidence="3" id="KW-1185">Reference proteome</keyword>
<name>F0S4Y3_PSESL</name>
<reference evidence="4" key="3">
    <citation type="journal article" date="2021" name="Glycobiology">
        <title>Exploring molecular determinants of polysaccharide lyase family 6-1 enzyme activity.</title>
        <authorList>
            <person name="Violot S."/>
            <person name="Galisson F."/>
            <person name="Carrique L."/>
            <person name="Jugnarain V."/>
            <person name="Conchou L."/>
            <person name="Robert X."/>
            <person name="Thureau A."/>
            <person name="Helbert W."/>
            <person name="Aghajari N."/>
            <person name="Ballut L."/>
        </authorList>
    </citation>
    <scope>X-RAY CRYSTALLOGRAPHY (1.93 ANGSTROMS) OF 21-475</scope>
</reference>
<feature type="signal peptide" evidence="1">
    <location>
        <begin position="1"/>
        <end position="19"/>
    </location>
</feature>
<keyword evidence="2" id="KW-0456">Lyase</keyword>
<dbReference type="InterPro" id="IPR012334">
    <property type="entry name" value="Pectin_lyas_fold"/>
</dbReference>
<dbReference type="InterPro" id="IPR011050">
    <property type="entry name" value="Pectin_lyase_fold/virulence"/>
</dbReference>
<organism evidence="2 3">
    <name type="scientific">Pseudopedobacter saltans (strain ATCC 51119 / DSM 12145 / JCM 21818 / CCUG 39354 / LMG 10337 / NBRC 100064 / NCIMB 13643)</name>
    <name type="common">Pedobacter saltans</name>
    <dbReference type="NCBI Taxonomy" id="762903"/>
    <lineage>
        <taxon>Bacteria</taxon>
        <taxon>Pseudomonadati</taxon>
        <taxon>Bacteroidota</taxon>
        <taxon>Sphingobacteriia</taxon>
        <taxon>Sphingobacteriales</taxon>
        <taxon>Sphingobacteriaceae</taxon>
        <taxon>Pseudopedobacter</taxon>
    </lineage>
</organism>
<evidence type="ECO:0000313" key="3">
    <source>
        <dbReference type="Proteomes" id="UP000000310"/>
    </source>
</evidence>
<dbReference type="SMR" id="F0S4Y3"/>
<evidence type="ECO:0007829" key="4">
    <source>
        <dbReference type="PDB" id="7O79"/>
    </source>
</evidence>
<proteinExistence type="evidence at protein level"/>
<dbReference type="EMBL" id="CP002545">
    <property type="protein sequence ID" value="ADY54157.1"/>
    <property type="molecule type" value="Genomic_DNA"/>
</dbReference>